<keyword evidence="2" id="KW-1185">Reference proteome</keyword>
<feature type="non-terminal residue" evidence="1">
    <location>
        <position position="187"/>
    </location>
</feature>
<dbReference type="EMBL" id="JARIHO010000030">
    <property type="protein sequence ID" value="KAJ7336924.1"/>
    <property type="molecule type" value="Genomic_DNA"/>
</dbReference>
<dbReference type="Proteomes" id="UP001218218">
    <property type="component" value="Unassembled WGS sequence"/>
</dbReference>
<accession>A0AAD6ZT54</accession>
<dbReference type="AlphaFoldDB" id="A0AAD6ZT54"/>
<evidence type="ECO:0000313" key="2">
    <source>
        <dbReference type="Proteomes" id="UP001218218"/>
    </source>
</evidence>
<proteinExistence type="predicted"/>
<gene>
    <name evidence="1" type="ORF">DFH08DRAFT_1082937</name>
</gene>
<sequence length="187" mass="19908">MPATLTLCAELPISATCAQNEDFLSQNGFFLHSSNEFHDAPRTPIPPAPSPFDPKTARTSSASLVSAQFAPAVKAAADVAIQLATDTCGREVLIKAVPPGLIKAVPPGAPEAQILERLTSPTPRSLPENHTISVPAILYCENAAFLVQARWGDRPARYPSTVAFWVGVQAYQPLQGLAFIHEHGIAC</sequence>
<organism evidence="1 2">
    <name type="scientific">Mycena albidolilacea</name>
    <dbReference type="NCBI Taxonomy" id="1033008"/>
    <lineage>
        <taxon>Eukaryota</taxon>
        <taxon>Fungi</taxon>
        <taxon>Dikarya</taxon>
        <taxon>Basidiomycota</taxon>
        <taxon>Agaricomycotina</taxon>
        <taxon>Agaricomycetes</taxon>
        <taxon>Agaricomycetidae</taxon>
        <taxon>Agaricales</taxon>
        <taxon>Marasmiineae</taxon>
        <taxon>Mycenaceae</taxon>
        <taxon>Mycena</taxon>
    </lineage>
</organism>
<reference evidence="1" key="1">
    <citation type="submission" date="2023-03" db="EMBL/GenBank/DDBJ databases">
        <title>Massive genome expansion in bonnet fungi (Mycena s.s.) driven by repeated elements and novel gene families across ecological guilds.</title>
        <authorList>
            <consortium name="Lawrence Berkeley National Laboratory"/>
            <person name="Harder C.B."/>
            <person name="Miyauchi S."/>
            <person name="Viragh M."/>
            <person name="Kuo A."/>
            <person name="Thoen E."/>
            <person name="Andreopoulos B."/>
            <person name="Lu D."/>
            <person name="Skrede I."/>
            <person name="Drula E."/>
            <person name="Henrissat B."/>
            <person name="Morin E."/>
            <person name="Kohler A."/>
            <person name="Barry K."/>
            <person name="LaButti K."/>
            <person name="Morin E."/>
            <person name="Salamov A."/>
            <person name="Lipzen A."/>
            <person name="Mereny Z."/>
            <person name="Hegedus B."/>
            <person name="Baldrian P."/>
            <person name="Stursova M."/>
            <person name="Weitz H."/>
            <person name="Taylor A."/>
            <person name="Grigoriev I.V."/>
            <person name="Nagy L.G."/>
            <person name="Martin F."/>
            <person name="Kauserud H."/>
        </authorList>
    </citation>
    <scope>NUCLEOTIDE SEQUENCE</scope>
    <source>
        <strain evidence="1">CBHHK002</strain>
    </source>
</reference>
<name>A0AAD6ZT54_9AGAR</name>
<protein>
    <submittedName>
        <fullName evidence="1">Uncharacterized protein</fullName>
    </submittedName>
</protein>
<evidence type="ECO:0000313" key="1">
    <source>
        <dbReference type="EMBL" id="KAJ7336924.1"/>
    </source>
</evidence>
<comment type="caution">
    <text evidence="1">The sequence shown here is derived from an EMBL/GenBank/DDBJ whole genome shotgun (WGS) entry which is preliminary data.</text>
</comment>